<keyword evidence="7" id="KW-0547">Nucleotide-binding</keyword>
<dbReference type="CDD" id="cd00082">
    <property type="entry name" value="HisKA"/>
    <property type="match status" value="1"/>
</dbReference>
<dbReference type="InterPro" id="IPR036890">
    <property type="entry name" value="HATPase_C_sf"/>
</dbReference>
<dbReference type="SUPFAM" id="SSF55874">
    <property type="entry name" value="ATPase domain of HSP90 chaperone/DNA topoisomerase II/histidine kinase"/>
    <property type="match status" value="1"/>
</dbReference>
<dbReference type="GO" id="GO:0005524">
    <property type="term" value="F:ATP binding"/>
    <property type="evidence" value="ECO:0007669"/>
    <property type="project" value="UniProtKB-KW"/>
</dbReference>
<dbReference type="InterPro" id="IPR003660">
    <property type="entry name" value="HAMP_dom"/>
</dbReference>
<evidence type="ECO:0000313" key="15">
    <source>
        <dbReference type="EMBL" id="OLY43349.1"/>
    </source>
</evidence>
<dbReference type="Pfam" id="PF00512">
    <property type="entry name" value="HisKA"/>
    <property type="match status" value="1"/>
</dbReference>
<dbReference type="Pfam" id="PF02518">
    <property type="entry name" value="HATPase_c"/>
    <property type="match status" value="1"/>
</dbReference>
<dbReference type="OrthoDB" id="9809766at2"/>
<evidence type="ECO:0000256" key="10">
    <source>
        <dbReference type="ARBA" id="ARBA00022989"/>
    </source>
</evidence>
<sequence length="443" mass="49492">MLNFRHKKKSLTRRVIVSATCANLVFWVIACLMAAFVMYEEYGESFDGTLQVTAERLLPLALQDVRDNDKDTDLLVKTDNHSTPAEYTTYQVLDRNGKMVMRSEDAPSNPYGVPLTTGFFKTKKWRVYSLVSQDGDYLIQVADRLSERREAAREAMTAMLIPALLIIPLSMLAIGFIVRNQLRPIKKLSETIGKKDTGNMQAIESRSMPDEFQPIIGSVNSLLAKLKAALEAERSFTSNSAHEIRTPIAAALAHTQVLIEETPTLYHPRAKEVENALQRLRRLSEKLLQLARADAQLGTSEKPVDLIPFIDAVIEDFNRANITKGRLVTTYYVTVLEKHLNGDAFGVIIRNLLENALNYSFEGSIVDISINKDKIVIANDCPVVSPSKIELLSQRFYRGDNHKEGSGLGLSIVEALAKTMPIEISYSSPREGSSRGFEVTIKL</sequence>
<keyword evidence="11" id="KW-0902">Two-component regulatory system</keyword>
<feature type="domain" description="HAMP" evidence="14">
    <location>
        <begin position="179"/>
        <end position="231"/>
    </location>
</feature>
<feature type="transmembrane region" description="Helical" evidence="12">
    <location>
        <begin position="15"/>
        <end position="39"/>
    </location>
</feature>
<evidence type="ECO:0000256" key="9">
    <source>
        <dbReference type="ARBA" id="ARBA00022840"/>
    </source>
</evidence>
<keyword evidence="12" id="KW-0472">Membrane</keyword>
<proteinExistence type="predicted"/>
<keyword evidence="5 15" id="KW-0808">Transferase</keyword>
<feature type="transmembrane region" description="Helical" evidence="12">
    <location>
        <begin position="155"/>
        <end position="178"/>
    </location>
</feature>
<gene>
    <name evidence="15" type="ORF">PEB0149_007750</name>
</gene>
<dbReference type="InterPro" id="IPR003594">
    <property type="entry name" value="HATPase_dom"/>
</dbReference>
<protein>
    <recommendedName>
        <fullName evidence="3">histidine kinase</fullName>
        <ecNumber evidence="3">2.7.13.3</ecNumber>
    </recommendedName>
</protein>
<dbReference type="Pfam" id="PF08521">
    <property type="entry name" value="2CSK_N"/>
    <property type="match status" value="1"/>
</dbReference>
<dbReference type="GO" id="GO:0000155">
    <property type="term" value="F:phosphorelay sensor kinase activity"/>
    <property type="evidence" value="ECO:0007669"/>
    <property type="project" value="InterPro"/>
</dbReference>
<dbReference type="Gene3D" id="6.10.340.10">
    <property type="match status" value="1"/>
</dbReference>
<dbReference type="PROSITE" id="PS50885">
    <property type="entry name" value="HAMP"/>
    <property type="match status" value="1"/>
</dbReference>
<keyword evidence="8 15" id="KW-0418">Kinase</keyword>
<evidence type="ECO:0000256" key="3">
    <source>
        <dbReference type="ARBA" id="ARBA00012438"/>
    </source>
</evidence>
<dbReference type="InterPro" id="IPR003661">
    <property type="entry name" value="HisK_dim/P_dom"/>
</dbReference>
<comment type="catalytic activity">
    <reaction evidence="1">
        <text>ATP + protein L-histidine = ADP + protein N-phospho-L-histidine.</text>
        <dbReference type="EC" id="2.7.13.3"/>
    </reaction>
</comment>
<keyword evidence="10 12" id="KW-1133">Transmembrane helix</keyword>
<evidence type="ECO:0000256" key="4">
    <source>
        <dbReference type="ARBA" id="ARBA00022553"/>
    </source>
</evidence>
<dbReference type="Gene3D" id="1.10.287.130">
    <property type="match status" value="1"/>
</dbReference>
<dbReference type="RefSeq" id="WP_075870222.1">
    <property type="nucleotide sequence ID" value="NZ_CALYQA010000001.1"/>
</dbReference>
<dbReference type="Proteomes" id="UP000187344">
    <property type="component" value="Unassembled WGS sequence"/>
</dbReference>
<name>A0A1R0F8U0_9HYPH</name>
<dbReference type="AlphaFoldDB" id="A0A1R0F8U0"/>
<organism evidence="15 16">
    <name type="scientific">Bartonella apis</name>
    <dbReference type="NCBI Taxonomy" id="1686310"/>
    <lineage>
        <taxon>Bacteria</taxon>
        <taxon>Pseudomonadati</taxon>
        <taxon>Pseudomonadota</taxon>
        <taxon>Alphaproteobacteria</taxon>
        <taxon>Hyphomicrobiales</taxon>
        <taxon>Bartonellaceae</taxon>
        <taxon>Bartonella</taxon>
    </lineage>
</organism>
<evidence type="ECO:0000256" key="5">
    <source>
        <dbReference type="ARBA" id="ARBA00022679"/>
    </source>
</evidence>
<dbReference type="InterPro" id="IPR036097">
    <property type="entry name" value="HisK_dim/P_sf"/>
</dbReference>
<reference evidence="15 16" key="1">
    <citation type="submission" date="2016-12" db="EMBL/GenBank/DDBJ databases">
        <title>Comparative genomics of Bartonella apis.</title>
        <authorList>
            <person name="Engel P."/>
        </authorList>
    </citation>
    <scope>NUCLEOTIDE SEQUENCE [LARGE SCALE GENOMIC DNA]</scope>
    <source>
        <strain evidence="15 16">PEB0149</strain>
    </source>
</reference>
<dbReference type="SUPFAM" id="SSF47384">
    <property type="entry name" value="Homodimeric domain of signal transducing histidine kinase"/>
    <property type="match status" value="1"/>
</dbReference>
<evidence type="ECO:0000256" key="8">
    <source>
        <dbReference type="ARBA" id="ARBA00022777"/>
    </source>
</evidence>
<evidence type="ECO:0000256" key="1">
    <source>
        <dbReference type="ARBA" id="ARBA00000085"/>
    </source>
</evidence>
<keyword evidence="9" id="KW-0067">ATP-binding</keyword>
<dbReference type="PROSITE" id="PS50109">
    <property type="entry name" value="HIS_KIN"/>
    <property type="match status" value="1"/>
</dbReference>
<comment type="subcellular location">
    <subcellularLocation>
        <location evidence="2">Membrane</location>
        <topology evidence="2">Multi-pass membrane protein</topology>
    </subcellularLocation>
</comment>
<dbReference type="EC" id="2.7.13.3" evidence="3"/>
<feature type="domain" description="Histidine kinase" evidence="13">
    <location>
        <begin position="239"/>
        <end position="443"/>
    </location>
</feature>
<keyword evidence="16" id="KW-1185">Reference proteome</keyword>
<dbReference type="SMART" id="SM00388">
    <property type="entry name" value="HisKA"/>
    <property type="match status" value="1"/>
</dbReference>
<evidence type="ECO:0000256" key="7">
    <source>
        <dbReference type="ARBA" id="ARBA00022741"/>
    </source>
</evidence>
<evidence type="ECO:0000256" key="2">
    <source>
        <dbReference type="ARBA" id="ARBA00004141"/>
    </source>
</evidence>
<evidence type="ECO:0000313" key="16">
    <source>
        <dbReference type="Proteomes" id="UP000187344"/>
    </source>
</evidence>
<evidence type="ECO:0000256" key="6">
    <source>
        <dbReference type="ARBA" id="ARBA00022692"/>
    </source>
</evidence>
<evidence type="ECO:0000259" key="13">
    <source>
        <dbReference type="PROSITE" id="PS50109"/>
    </source>
</evidence>
<evidence type="ECO:0000256" key="11">
    <source>
        <dbReference type="ARBA" id="ARBA00023012"/>
    </source>
</evidence>
<dbReference type="PANTHER" id="PTHR45436">
    <property type="entry name" value="SENSOR HISTIDINE KINASE YKOH"/>
    <property type="match status" value="1"/>
</dbReference>
<keyword evidence="6 12" id="KW-0812">Transmembrane</keyword>
<dbReference type="SMART" id="SM00387">
    <property type="entry name" value="HATPase_c"/>
    <property type="match status" value="1"/>
</dbReference>
<dbReference type="GO" id="GO:0005886">
    <property type="term" value="C:plasma membrane"/>
    <property type="evidence" value="ECO:0007669"/>
    <property type="project" value="TreeGrafter"/>
</dbReference>
<evidence type="ECO:0000259" key="14">
    <source>
        <dbReference type="PROSITE" id="PS50885"/>
    </source>
</evidence>
<dbReference type="PROSITE" id="PS51257">
    <property type="entry name" value="PROKAR_LIPOPROTEIN"/>
    <property type="match status" value="1"/>
</dbReference>
<accession>A0A1R0F8U0</accession>
<comment type="caution">
    <text evidence="15">The sequence shown here is derived from an EMBL/GenBank/DDBJ whole genome shotgun (WGS) entry which is preliminary data.</text>
</comment>
<keyword evidence="4" id="KW-0597">Phosphoprotein</keyword>
<dbReference type="InterPro" id="IPR005467">
    <property type="entry name" value="His_kinase_dom"/>
</dbReference>
<evidence type="ECO:0000256" key="12">
    <source>
        <dbReference type="SAM" id="Phobius"/>
    </source>
</evidence>
<dbReference type="PANTHER" id="PTHR45436:SF14">
    <property type="entry name" value="SENSOR PROTEIN QSEC"/>
    <property type="match status" value="1"/>
</dbReference>
<dbReference type="InterPro" id="IPR050428">
    <property type="entry name" value="TCS_sensor_his_kinase"/>
</dbReference>
<dbReference type="EMBL" id="LXYT01000002">
    <property type="protein sequence ID" value="OLY43349.1"/>
    <property type="molecule type" value="Genomic_DNA"/>
</dbReference>
<dbReference type="Gene3D" id="3.30.565.10">
    <property type="entry name" value="Histidine kinase-like ATPase, C-terminal domain"/>
    <property type="match status" value="1"/>
</dbReference>
<dbReference type="InterPro" id="IPR013727">
    <property type="entry name" value="2CSK_N"/>
</dbReference>